<evidence type="ECO:0000256" key="3">
    <source>
        <dbReference type="ARBA" id="ARBA00004574"/>
    </source>
</evidence>
<dbReference type="InterPro" id="IPR003892">
    <property type="entry name" value="CUE"/>
</dbReference>
<feature type="compositionally biased region" description="Pro residues" evidence="16">
    <location>
        <begin position="469"/>
        <end position="478"/>
    </location>
</feature>
<dbReference type="InterPro" id="IPR009060">
    <property type="entry name" value="UBA-like_sf"/>
</dbReference>
<dbReference type="Proteomes" id="UP000091918">
    <property type="component" value="Unassembled WGS sequence"/>
</dbReference>
<evidence type="ECO:0000256" key="4">
    <source>
        <dbReference type="ARBA" id="ARBA00005491"/>
    </source>
</evidence>
<evidence type="ECO:0000256" key="11">
    <source>
        <dbReference type="ARBA" id="ARBA00022843"/>
    </source>
</evidence>
<evidence type="ECO:0000259" key="17">
    <source>
        <dbReference type="PROSITE" id="PS51140"/>
    </source>
</evidence>
<comment type="caution">
    <text evidence="18">The sequence shown here is derived from an EMBL/GenBank/DDBJ whole genome shotgun (WGS) entry which is preliminary data.</text>
</comment>
<dbReference type="GO" id="GO:0000781">
    <property type="term" value="C:chromosome, telomeric region"/>
    <property type="evidence" value="ECO:0007669"/>
    <property type="project" value="UniProtKB-SubCell"/>
</dbReference>
<evidence type="ECO:0000256" key="13">
    <source>
        <dbReference type="ARBA" id="ARBA00023125"/>
    </source>
</evidence>
<evidence type="ECO:0000313" key="19">
    <source>
        <dbReference type="Proteomes" id="UP000091918"/>
    </source>
</evidence>
<feature type="compositionally biased region" description="Basic and acidic residues" evidence="16">
    <location>
        <begin position="171"/>
        <end position="181"/>
    </location>
</feature>
<dbReference type="GO" id="GO:0043130">
    <property type="term" value="F:ubiquitin binding"/>
    <property type="evidence" value="ECO:0007669"/>
    <property type="project" value="InterPro"/>
</dbReference>
<feature type="compositionally biased region" description="Polar residues" evidence="16">
    <location>
        <begin position="204"/>
        <end position="216"/>
    </location>
</feature>
<feature type="compositionally biased region" description="Basic and acidic residues" evidence="16">
    <location>
        <begin position="107"/>
        <end position="122"/>
    </location>
</feature>
<keyword evidence="19" id="KW-1185">Reference proteome</keyword>
<keyword evidence="12" id="KW-0779">Telomere</keyword>
<sequence length="893" mass="94045">MSEVQFRPSGSRGRGSVRGGRGGYSSRGGRPSKPTKTDSENMPQPSYEDEGEIGQLKKKHANSLSTIKELFADWTDEDLVFALEDANGDLEIAIERITEGNVSQWGEVKKKNTDRSRAKAKDPLSQADSTSSPPTRGGRGRGGFEIRGRARGDRGRGGRGGRAGAHVNGTRTEKPVAHAIDEPEAASMTGDAWGKPEEVPIGDTVTSTEPAPTAISNEPVLEQPSQKSSLIPEGSKKGWASLFAPPAPPPTQKKAPIPATVATSKPAEPPAIEKPSKGPPEIPEVASQATLLPAVEPSTATPIQQAHAYVPVIPKDELNQTNLERVPDVSHPQASTTAASTLATNTPDHTSTTSVGAAQPRTISGYAATAYKATAGPGRAANLQRRVMEQQEAVVMPGNHAVDRAAVQFGSMGLNGPVDDLDIDEEREEPETRTQPPQHSPVAPRASLPPSTQAQAQAQAPAEVIALPRPAPGLPPAPSTTSADTTFNDFGRYAEAQKPYDPFSQQADQTQQQQTQESFSNQAPIPSQPTATTAADYSAFYGGDQARNPYYYGSYSQSQDGVSTQQRAGSGFSVSGADVQPQVAATQPPSRYTHVEAPNSGQNTPNPTLPGQTAQPTQHVPQGQGAHGAYNYAYPYYSNPHYANTYMNQMNQHQYGRNRPMYDDARRYEEHYLHNNQFGYGNQYAAAPYGSKGGMYGQPQHGFSYDHGSTPATAATFNQGVPGRETGYGGRTGSAQPSEAQTSGHTAFGGIPDVFGRTQSGFVQSQPIAQQQPVSAEEAAKGFEAPKAGGPSPSLAQAPRPGSATNSAPGQPQAGQTGLPPAQGQPTSQQGFGTYPQLNPQYGGLGNLGAHHQAGANATHHQASGYGNYAAGFSGNYYGNTGRGGGWGGNYGH</sequence>
<evidence type="ECO:0000256" key="5">
    <source>
        <dbReference type="ARBA" id="ARBA00020536"/>
    </source>
</evidence>
<evidence type="ECO:0000256" key="15">
    <source>
        <dbReference type="ARBA" id="ARBA00023242"/>
    </source>
</evidence>
<feature type="domain" description="CUE" evidence="17">
    <location>
        <begin position="59"/>
        <end position="102"/>
    </location>
</feature>
<feature type="compositionally biased region" description="Polar residues" evidence="16">
    <location>
        <begin position="599"/>
        <end position="621"/>
    </location>
</feature>
<evidence type="ECO:0000256" key="7">
    <source>
        <dbReference type="ARBA" id="ARBA00022490"/>
    </source>
</evidence>
<feature type="region of interest" description="Disordered" evidence="16">
    <location>
        <begin position="426"/>
        <end position="461"/>
    </location>
</feature>
<keyword evidence="9" id="KW-0227">DNA damage</keyword>
<feature type="compositionally biased region" description="Basic and acidic residues" evidence="16">
    <location>
        <begin position="142"/>
        <end position="156"/>
    </location>
</feature>
<name>A0A1B7NXV7_9EURO</name>
<evidence type="ECO:0000256" key="1">
    <source>
        <dbReference type="ARBA" id="ARBA00004123"/>
    </source>
</evidence>
<keyword evidence="14" id="KW-0234">DNA repair</keyword>
<evidence type="ECO:0000256" key="9">
    <source>
        <dbReference type="ARBA" id="ARBA00022763"/>
    </source>
</evidence>
<accession>A0A1B7NXV7</accession>
<evidence type="ECO:0000256" key="6">
    <source>
        <dbReference type="ARBA" id="ARBA00022454"/>
    </source>
</evidence>
<feature type="region of interest" description="Disordered" evidence="16">
    <location>
        <begin position="1"/>
        <end position="56"/>
    </location>
</feature>
<feature type="region of interest" description="Disordered" evidence="16">
    <location>
        <begin position="709"/>
        <end position="846"/>
    </location>
</feature>
<dbReference type="PANTHER" id="PTHR16308:SF13">
    <property type="entry name" value="PROTEIN LINGERER"/>
    <property type="match status" value="1"/>
</dbReference>
<feature type="compositionally biased region" description="Polar residues" evidence="16">
    <location>
        <begin position="824"/>
        <end position="840"/>
    </location>
</feature>
<keyword evidence="13" id="KW-0238">DNA-binding</keyword>
<feature type="compositionally biased region" description="Polar residues" evidence="16">
    <location>
        <begin position="345"/>
        <end position="356"/>
    </location>
</feature>
<keyword evidence="7" id="KW-0963">Cytoplasm</keyword>
<comment type="similarity">
    <text evidence="4">Belongs to the DEF1 family.</text>
</comment>
<organism evidence="18 19">
    <name type="scientific">Emergomyces africanus</name>
    <dbReference type="NCBI Taxonomy" id="1955775"/>
    <lineage>
        <taxon>Eukaryota</taxon>
        <taxon>Fungi</taxon>
        <taxon>Dikarya</taxon>
        <taxon>Ascomycota</taxon>
        <taxon>Pezizomycotina</taxon>
        <taxon>Eurotiomycetes</taxon>
        <taxon>Eurotiomycetidae</taxon>
        <taxon>Onygenales</taxon>
        <taxon>Ajellomycetaceae</taxon>
        <taxon>Emergomyces</taxon>
    </lineage>
</organism>
<keyword evidence="11" id="KW-0832">Ubl conjugation</keyword>
<dbReference type="EMBL" id="LGUA01000441">
    <property type="protein sequence ID" value="OAX81618.1"/>
    <property type="molecule type" value="Genomic_DNA"/>
</dbReference>
<dbReference type="AlphaFoldDB" id="A0A1B7NXV7"/>
<keyword evidence="8" id="KW-0597">Phosphoprotein</keyword>
<feature type="compositionally biased region" description="Polar residues" evidence="16">
    <location>
        <begin position="517"/>
        <end position="531"/>
    </location>
</feature>
<feature type="compositionally biased region" description="Low complexity" evidence="16">
    <location>
        <begin position="505"/>
        <end position="516"/>
    </location>
</feature>
<dbReference type="InterPro" id="IPR051833">
    <property type="entry name" value="TC-DDR_regulator"/>
</dbReference>
<dbReference type="GO" id="GO:0003677">
    <property type="term" value="F:DNA binding"/>
    <property type="evidence" value="ECO:0007669"/>
    <property type="project" value="UniProtKB-KW"/>
</dbReference>
<dbReference type="PROSITE" id="PS51140">
    <property type="entry name" value="CUE"/>
    <property type="match status" value="1"/>
</dbReference>
<feature type="compositionally biased region" description="Low complexity" evidence="16">
    <location>
        <begin position="334"/>
        <end position="344"/>
    </location>
</feature>
<dbReference type="GO" id="GO:0005737">
    <property type="term" value="C:cytoplasm"/>
    <property type="evidence" value="ECO:0007669"/>
    <property type="project" value="UniProtKB-SubCell"/>
</dbReference>
<dbReference type="SUPFAM" id="SSF46934">
    <property type="entry name" value="UBA-like"/>
    <property type="match status" value="1"/>
</dbReference>
<keyword evidence="10" id="KW-0833">Ubl conjugation pathway</keyword>
<evidence type="ECO:0000313" key="18">
    <source>
        <dbReference type="EMBL" id="OAX81618.1"/>
    </source>
</evidence>
<dbReference type="InterPro" id="IPR041803">
    <property type="entry name" value="DEF1_CUE"/>
</dbReference>
<evidence type="ECO:0000256" key="10">
    <source>
        <dbReference type="ARBA" id="ARBA00022786"/>
    </source>
</evidence>
<dbReference type="GO" id="GO:0006281">
    <property type="term" value="P:DNA repair"/>
    <property type="evidence" value="ECO:0007669"/>
    <property type="project" value="UniProtKB-KW"/>
</dbReference>
<evidence type="ECO:0000256" key="16">
    <source>
        <dbReference type="SAM" id="MobiDB-lite"/>
    </source>
</evidence>
<feature type="region of interest" description="Disordered" evidence="16">
    <location>
        <begin position="97"/>
        <end position="283"/>
    </location>
</feature>
<feature type="compositionally biased region" description="Polar residues" evidence="16">
    <location>
        <begin position="710"/>
        <end position="719"/>
    </location>
</feature>
<dbReference type="Pfam" id="PF02845">
    <property type="entry name" value="CUE"/>
    <property type="match status" value="1"/>
</dbReference>
<gene>
    <name evidence="18" type="ORF">ACJ72_04040</name>
</gene>
<evidence type="ECO:0000256" key="2">
    <source>
        <dbReference type="ARBA" id="ARBA00004496"/>
    </source>
</evidence>
<feature type="compositionally biased region" description="Polar residues" evidence="16">
    <location>
        <begin position="757"/>
        <end position="774"/>
    </location>
</feature>
<evidence type="ECO:0000256" key="12">
    <source>
        <dbReference type="ARBA" id="ARBA00022895"/>
    </source>
</evidence>
<reference evidence="18 19" key="1">
    <citation type="submission" date="2015-07" db="EMBL/GenBank/DDBJ databases">
        <title>Emmonsia species relationships and genome sequence.</title>
        <authorList>
            <person name="Cuomo C.A."/>
            <person name="Schwartz I.S."/>
            <person name="Kenyon C."/>
            <person name="de Hoog G.S."/>
            <person name="Govender N.P."/>
            <person name="Botha A."/>
            <person name="Moreno L."/>
            <person name="de Vries M."/>
            <person name="Munoz J.F."/>
            <person name="Stielow J.B."/>
        </authorList>
    </citation>
    <scope>NUCLEOTIDE SEQUENCE [LARGE SCALE GENOMIC DNA]</scope>
    <source>
        <strain evidence="18 19">CBS 136260</strain>
    </source>
</reference>
<comment type="subcellular location">
    <subcellularLocation>
        <location evidence="3">Chromosome</location>
        <location evidence="3">Telomere</location>
    </subcellularLocation>
    <subcellularLocation>
        <location evidence="2">Cytoplasm</location>
    </subcellularLocation>
    <subcellularLocation>
        <location evidence="1">Nucleus</location>
    </subcellularLocation>
</comment>
<feature type="region of interest" description="Disordered" evidence="16">
    <location>
        <begin position="467"/>
        <end position="486"/>
    </location>
</feature>
<dbReference type="OrthoDB" id="5396806at2759"/>
<feature type="region of interest" description="Disordered" evidence="16">
    <location>
        <begin position="502"/>
        <end position="531"/>
    </location>
</feature>
<evidence type="ECO:0000256" key="8">
    <source>
        <dbReference type="ARBA" id="ARBA00022553"/>
    </source>
</evidence>
<feature type="compositionally biased region" description="Polar residues" evidence="16">
    <location>
        <begin position="803"/>
        <end position="816"/>
    </location>
</feature>
<proteinExistence type="inferred from homology"/>
<feature type="compositionally biased region" description="Gly residues" evidence="16">
    <location>
        <begin position="12"/>
        <end position="26"/>
    </location>
</feature>
<keyword evidence="15" id="KW-0539">Nucleus</keyword>
<dbReference type="PANTHER" id="PTHR16308">
    <property type="entry name" value="UBIQUITIN ASSOCIATED PROTEIN 2-LIKE/LINGERER"/>
    <property type="match status" value="1"/>
</dbReference>
<dbReference type="CDD" id="cd14368">
    <property type="entry name" value="CUE_DEF1_like"/>
    <property type="match status" value="1"/>
</dbReference>
<protein>
    <recommendedName>
        <fullName evidence="5">RNA polymerase II degradation factor 1</fullName>
    </recommendedName>
</protein>
<feature type="region of interest" description="Disordered" evidence="16">
    <location>
        <begin position="329"/>
        <end position="358"/>
    </location>
</feature>
<dbReference type="GO" id="GO:0005634">
    <property type="term" value="C:nucleus"/>
    <property type="evidence" value="ECO:0007669"/>
    <property type="project" value="UniProtKB-SubCell"/>
</dbReference>
<evidence type="ECO:0000256" key="14">
    <source>
        <dbReference type="ARBA" id="ARBA00023204"/>
    </source>
</evidence>
<dbReference type="STRING" id="1658172.A0A1B7NXV7"/>
<feature type="compositionally biased region" description="Polar residues" evidence="16">
    <location>
        <begin position="733"/>
        <end position="745"/>
    </location>
</feature>
<keyword evidence="6" id="KW-0158">Chromosome</keyword>
<feature type="region of interest" description="Disordered" evidence="16">
    <location>
        <begin position="556"/>
        <end position="626"/>
    </location>
</feature>